<proteinExistence type="inferred from homology"/>
<dbReference type="PANTHER" id="PTHR38772:SF1">
    <property type="entry name" value="NUCLEOID-ASSOCIATED PROTEIN YEJK"/>
    <property type="match status" value="1"/>
</dbReference>
<evidence type="ECO:0000313" key="6">
    <source>
        <dbReference type="Proteomes" id="UP000202259"/>
    </source>
</evidence>
<organism evidence="5 6">
    <name type="scientific">Cognaticolwellia beringensis</name>
    <dbReference type="NCBI Taxonomy" id="1967665"/>
    <lineage>
        <taxon>Bacteria</taxon>
        <taxon>Pseudomonadati</taxon>
        <taxon>Pseudomonadota</taxon>
        <taxon>Gammaproteobacteria</taxon>
        <taxon>Alteromonadales</taxon>
        <taxon>Colwelliaceae</taxon>
        <taxon>Cognaticolwellia</taxon>
    </lineage>
</organism>
<dbReference type="NCBIfam" id="NF001557">
    <property type="entry name" value="PRK00378.1"/>
    <property type="match status" value="1"/>
</dbReference>
<evidence type="ECO:0000256" key="2">
    <source>
        <dbReference type="ARBA" id="ARBA00009035"/>
    </source>
</evidence>
<evidence type="ECO:0000313" key="5">
    <source>
        <dbReference type="EMBL" id="ASP49497.1"/>
    </source>
</evidence>
<dbReference type="RefSeq" id="WP_081153608.1">
    <property type="nucleotide sequence ID" value="NZ_CP020465.1"/>
</dbReference>
<evidence type="ECO:0000256" key="1">
    <source>
        <dbReference type="ARBA" id="ARBA00004453"/>
    </source>
</evidence>
<comment type="subcellular location">
    <subcellularLocation>
        <location evidence="1">Cytoplasm</location>
        <location evidence="1">Nucleoid</location>
    </subcellularLocation>
</comment>
<dbReference type="InterPro" id="IPR007358">
    <property type="entry name" value="Nucleoid_associated_NdpA"/>
</dbReference>
<dbReference type="EMBL" id="CP020465">
    <property type="protein sequence ID" value="ASP49497.1"/>
    <property type="molecule type" value="Genomic_DNA"/>
</dbReference>
<reference evidence="5 6" key="1">
    <citation type="submission" date="2017-08" db="EMBL/GenBank/DDBJ databases">
        <title>Complete genome of Colwellia sp. NB097-1, a psychrophile bacterium ioslated from Bering Sea.</title>
        <authorList>
            <person name="Chen X."/>
        </authorList>
    </citation>
    <scope>NUCLEOTIDE SEQUENCE [LARGE SCALE GENOMIC DNA]</scope>
    <source>
        <strain evidence="5 6">NB097-1</strain>
    </source>
</reference>
<comment type="similarity">
    <text evidence="2">Belongs to the YejK family.</text>
</comment>
<dbReference type="PANTHER" id="PTHR38772">
    <property type="match status" value="1"/>
</dbReference>
<feature type="region of interest" description="Disordered" evidence="4">
    <location>
        <begin position="344"/>
        <end position="383"/>
    </location>
</feature>
<protein>
    <submittedName>
        <fullName evidence="5">Nucleoid-associated protein YejK</fullName>
    </submittedName>
</protein>
<keyword evidence="3" id="KW-0963">Cytoplasm</keyword>
<keyword evidence="6" id="KW-1185">Reference proteome</keyword>
<evidence type="ECO:0000256" key="3">
    <source>
        <dbReference type="ARBA" id="ARBA00022490"/>
    </source>
</evidence>
<dbReference type="AlphaFoldDB" id="A0A222GCB2"/>
<dbReference type="OrthoDB" id="9131762at2"/>
<dbReference type="Pfam" id="PF04245">
    <property type="entry name" value="NA37"/>
    <property type="match status" value="1"/>
</dbReference>
<feature type="compositionally biased region" description="Low complexity" evidence="4">
    <location>
        <begin position="344"/>
        <end position="357"/>
    </location>
</feature>
<name>A0A222GCB2_9GAMM</name>
<sequence>MSLIISNITLHFLSKKEETGEVVLRLGPENVAASSKIESFVDALHKIYNSKGSKAYGHFSSMPAEGDSARFVDVMESYLSDAQTFHQFSGQAGNLLKNELEKYDLAETGYLIVCHYEYMGGRYLLVAIIPISEHYSVDGELNISADQHLDTNKLQLAARIDLFDYQNNAEGNRYISFIKGRAGRKVSDFFLDFLSCEEGLNSKEQTQTLVQAVEDYVSVNQFDANEKQQTRKELLSYCKEQKESAQDVSLQEIGNVIKTEESGQDFYKFCQEQAYPIEESFPHDQAVVNKVTKYAGYGNGISLSFERSHFGQDVVYSPANESITIYKVPPNLKDQLLALMESNASQNASQSASQGQAPVQSNETADLGNINNADNADNSENEF</sequence>
<accession>A0A222GCB2</accession>
<dbReference type="KEGG" id="cber:B5D82_17995"/>
<gene>
    <name evidence="5" type="ORF">B5D82_17995</name>
</gene>
<evidence type="ECO:0000256" key="4">
    <source>
        <dbReference type="SAM" id="MobiDB-lite"/>
    </source>
</evidence>
<dbReference type="GO" id="GO:0003727">
    <property type="term" value="F:single-stranded RNA binding"/>
    <property type="evidence" value="ECO:0007669"/>
    <property type="project" value="TreeGrafter"/>
</dbReference>
<dbReference type="GO" id="GO:0043590">
    <property type="term" value="C:bacterial nucleoid"/>
    <property type="evidence" value="ECO:0007669"/>
    <property type="project" value="TreeGrafter"/>
</dbReference>
<dbReference type="GO" id="GO:0003690">
    <property type="term" value="F:double-stranded DNA binding"/>
    <property type="evidence" value="ECO:0007669"/>
    <property type="project" value="TreeGrafter"/>
</dbReference>
<dbReference type="Proteomes" id="UP000202259">
    <property type="component" value="Chromosome"/>
</dbReference>